<organism evidence="1 2">
    <name type="scientific">Athelia psychrophila</name>
    <dbReference type="NCBI Taxonomy" id="1759441"/>
    <lineage>
        <taxon>Eukaryota</taxon>
        <taxon>Fungi</taxon>
        <taxon>Dikarya</taxon>
        <taxon>Basidiomycota</taxon>
        <taxon>Agaricomycotina</taxon>
        <taxon>Agaricomycetes</taxon>
        <taxon>Agaricomycetidae</taxon>
        <taxon>Atheliales</taxon>
        <taxon>Atheliaceae</taxon>
        <taxon>Athelia</taxon>
    </lineage>
</organism>
<proteinExistence type="predicted"/>
<accession>A0A166QZI7</accession>
<dbReference type="OrthoDB" id="2355984at2759"/>
<dbReference type="AlphaFoldDB" id="A0A166QZI7"/>
<dbReference type="EMBL" id="KV417507">
    <property type="protein sequence ID" value="KZP27736.1"/>
    <property type="molecule type" value="Genomic_DNA"/>
</dbReference>
<name>A0A166QZI7_9AGAM</name>
<dbReference type="Proteomes" id="UP000076532">
    <property type="component" value="Unassembled WGS sequence"/>
</dbReference>
<sequence length="187" mass="20448">MTGREVDVETLATECVFDFHLALSTRVLSQQSTWFKLTRLKISPVTQEIGGGGTPRSLSERLALAAPSEARDRDTESGVIIQQDPTKFVGARSSASQFLDSIILGDNCQKTRDLAGQYTLNPKQALWALKYNRMGTPPPLPDSEWLHILTSRPVNLDVINTGAFSTELDDKVTHKLGDFSISTGGIS</sequence>
<evidence type="ECO:0000313" key="2">
    <source>
        <dbReference type="Proteomes" id="UP000076532"/>
    </source>
</evidence>
<protein>
    <submittedName>
        <fullName evidence="1">Uncharacterized protein</fullName>
    </submittedName>
</protein>
<evidence type="ECO:0000313" key="1">
    <source>
        <dbReference type="EMBL" id="KZP27736.1"/>
    </source>
</evidence>
<gene>
    <name evidence="1" type="ORF">FIBSPDRAFT_886294</name>
</gene>
<keyword evidence="2" id="KW-1185">Reference proteome</keyword>
<reference evidence="1 2" key="1">
    <citation type="journal article" date="2016" name="Mol. Biol. Evol.">
        <title>Comparative Genomics of Early-Diverging Mushroom-Forming Fungi Provides Insights into the Origins of Lignocellulose Decay Capabilities.</title>
        <authorList>
            <person name="Nagy L.G."/>
            <person name="Riley R."/>
            <person name="Tritt A."/>
            <person name="Adam C."/>
            <person name="Daum C."/>
            <person name="Floudas D."/>
            <person name="Sun H."/>
            <person name="Yadav J.S."/>
            <person name="Pangilinan J."/>
            <person name="Larsson K.H."/>
            <person name="Matsuura K."/>
            <person name="Barry K."/>
            <person name="Labutti K."/>
            <person name="Kuo R."/>
            <person name="Ohm R.A."/>
            <person name="Bhattacharya S.S."/>
            <person name="Shirouzu T."/>
            <person name="Yoshinaga Y."/>
            <person name="Martin F.M."/>
            <person name="Grigoriev I.V."/>
            <person name="Hibbett D.S."/>
        </authorList>
    </citation>
    <scope>NUCLEOTIDE SEQUENCE [LARGE SCALE GENOMIC DNA]</scope>
    <source>
        <strain evidence="1 2">CBS 109695</strain>
    </source>
</reference>